<feature type="region of interest" description="Disordered" evidence="3">
    <location>
        <begin position="1069"/>
        <end position="1203"/>
    </location>
</feature>
<feature type="compositionally biased region" description="Polar residues" evidence="3">
    <location>
        <begin position="183"/>
        <end position="192"/>
    </location>
</feature>
<dbReference type="SMART" id="SM00717">
    <property type="entry name" value="SANT"/>
    <property type="match status" value="1"/>
</dbReference>
<evidence type="ECO:0000313" key="5">
    <source>
        <dbReference type="EMBL" id="GAQ87326.1"/>
    </source>
</evidence>
<feature type="region of interest" description="Disordered" evidence="3">
    <location>
        <begin position="1000"/>
        <end position="1027"/>
    </location>
</feature>
<organism evidence="5 6">
    <name type="scientific">Klebsormidium nitens</name>
    <name type="common">Green alga</name>
    <name type="synonym">Ulothrix nitens</name>
    <dbReference type="NCBI Taxonomy" id="105231"/>
    <lineage>
        <taxon>Eukaryota</taxon>
        <taxon>Viridiplantae</taxon>
        <taxon>Streptophyta</taxon>
        <taxon>Klebsormidiophyceae</taxon>
        <taxon>Klebsormidiales</taxon>
        <taxon>Klebsormidiaceae</taxon>
        <taxon>Klebsormidium</taxon>
    </lineage>
</organism>
<dbReference type="Pfam" id="PF00249">
    <property type="entry name" value="Myb_DNA-binding"/>
    <property type="match status" value="1"/>
</dbReference>
<evidence type="ECO:0000256" key="3">
    <source>
        <dbReference type="SAM" id="MobiDB-lite"/>
    </source>
</evidence>
<dbReference type="InterPro" id="IPR055315">
    <property type="entry name" value="Cramped-like"/>
</dbReference>
<dbReference type="InterPro" id="IPR001005">
    <property type="entry name" value="SANT/Myb"/>
</dbReference>
<protein>
    <submittedName>
        <fullName evidence="5">Myb/SANT domain protein</fullName>
    </submittedName>
</protein>
<dbReference type="InterPro" id="IPR009057">
    <property type="entry name" value="Homeodomain-like_sf"/>
</dbReference>
<dbReference type="PANTHER" id="PTHR21677:SF1">
    <property type="entry name" value="PROTEIN CRAMPED-LIKE"/>
    <property type="match status" value="1"/>
</dbReference>
<feature type="compositionally biased region" description="Low complexity" evidence="3">
    <location>
        <begin position="539"/>
        <end position="550"/>
    </location>
</feature>
<dbReference type="PANTHER" id="PTHR21677">
    <property type="entry name" value="CRAMPED PROTEIN"/>
    <property type="match status" value="1"/>
</dbReference>
<feature type="region of interest" description="Disordered" evidence="3">
    <location>
        <begin position="379"/>
        <end position="625"/>
    </location>
</feature>
<dbReference type="Proteomes" id="UP000054558">
    <property type="component" value="Unassembled WGS sequence"/>
</dbReference>
<keyword evidence="2" id="KW-0539">Nucleus</keyword>
<feature type="compositionally biased region" description="Low complexity" evidence="3">
    <location>
        <begin position="389"/>
        <end position="407"/>
    </location>
</feature>
<evidence type="ECO:0000259" key="4">
    <source>
        <dbReference type="PROSITE" id="PS51293"/>
    </source>
</evidence>
<feature type="region of interest" description="Disordered" evidence="3">
    <location>
        <begin position="1217"/>
        <end position="1313"/>
    </location>
</feature>
<dbReference type="InterPro" id="IPR017884">
    <property type="entry name" value="SANT_dom"/>
</dbReference>
<feature type="region of interest" description="Disordered" evidence="3">
    <location>
        <begin position="22"/>
        <end position="42"/>
    </location>
</feature>
<feature type="compositionally biased region" description="Polar residues" evidence="3">
    <location>
        <begin position="447"/>
        <end position="459"/>
    </location>
</feature>
<name>A0A1Y1IEY6_KLENI</name>
<feature type="compositionally biased region" description="Basic and acidic residues" evidence="3">
    <location>
        <begin position="205"/>
        <end position="218"/>
    </location>
</feature>
<reference evidence="5 6" key="1">
    <citation type="journal article" date="2014" name="Nat. Commun.">
        <title>Klebsormidium flaccidum genome reveals primary factors for plant terrestrial adaptation.</title>
        <authorList>
            <person name="Hori K."/>
            <person name="Maruyama F."/>
            <person name="Fujisawa T."/>
            <person name="Togashi T."/>
            <person name="Yamamoto N."/>
            <person name="Seo M."/>
            <person name="Sato S."/>
            <person name="Yamada T."/>
            <person name="Mori H."/>
            <person name="Tajima N."/>
            <person name="Moriyama T."/>
            <person name="Ikeuchi M."/>
            <person name="Watanabe M."/>
            <person name="Wada H."/>
            <person name="Kobayashi K."/>
            <person name="Saito M."/>
            <person name="Masuda T."/>
            <person name="Sasaki-Sekimoto Y."/>
            <person name="Mashiguchi K."/>
            <person name="Awai K."/>
            <person name="Shimojima M."/>
            <person name="Masuda S."/>
            <person name="Iwai M."/>
            <person name="Nobusawa T."/>
            <person name="Narise T."/>
            <person name="Kondo S."/>
            <person name="Saito H."/>
            <person name="Sato R."/>
            <person name="Murakawa M."/>
            <person name="Ihara Y."/>
            <person name="Oshima-Yamada Y."/>
            <person name="Ohtaka K."/>
            <person name="Satoh M."/>
            <person name="Sonobe K."/>
            <person name="Ishii M."/>
            <person name="Ohtani R."/>
            <person name="Kanamori-Sato M."/>
            <person name="Honoki R."/>
            <person name="Miyazaki D."/>
            <person name="Mochizuki H."/>
            <person name="Umetsu J."/>
            <person name="Higashi K."/>
            <person name="Shibata D."/>
            <person name="Kamiya Y."/>
            <person name="Sato N."/>
            <person name="Nakamura Y."/>
            <person name="Tabata S."/>
            <person name="Ida S."/>
            <person name="Kurokawa K."/>
            <person name="Ohta H."/>
        </authorList>
    </citation>
    <scope>NUCLEOTIDE SEQUENCE [LARGE SCALE GENOMIC DNA]</scope>
    <source>
        <strain evidence="5 6">NIES-2285</strain>
    </source>
</reference>
<feature type="domain" description="SANT" evidence="4">
    <location>
        <begin position="272"/>
        <end position="318"/>
    </location>
</feature>
<feature type="compositionally biased region" description="Basic and acidic residues" evidence="3">
    <location>
        <begin position="555"/>
        <end position="570"/>
    </location>
</feature>
<evidence type="ECO:0000313" key="6">
    <source>
        <dbReference type="Proteomes" id="UP000054558"/>
    </source>
</evidence>
<dbReference type="STRING" id="105231.A0A1Y1IEY6"/>
<feature type="region of interest" description="Disordered" evidence="3">
    <location>
        <begin position="86"/>
        <end position="218"/>
    </location>
</feature>
<dbReference type="Gene3D" id="1.10.10.60">
    <property type="entry name" value="Homeodomain-like"/>
    <property type="match status" value="1"/>
</dbReference>
<proteinExistence type="predicted"/>
<feature type="compositionally biased region" description="Low complexity" evidence="3">
    <location>
        <begin position="489"/>
        <end position="507"/>
    </location>
</feature>
<dbReference type="GO" id="GO:0005634">
    <property type="term" value="C:nucleus"/>
    <property type="evidence" value="ECO:0000318"/>
    <property type="project" value="GO_Central"/>
</dbReference>
<dbReference type="OrthoDB" id="515799at2759"/>
<keyword evidence="6" id="KW-1185">Reference proteome</keyword>
<evidence type="ECO:0000256" key="1">
    <source>
        <dbReference type="ARBA" id="ARBA00023125"/>
    </source>
</evidence>
<accession>A0A1Y1IEY6</accession>
<sequence length="1331" mass="137655">MAGCFVAAAEVECGAAVASNPGGLPNIGSEAGGAGAGLDAPEESRTAQVLRGVELFVSDGSIGTARVPTDASNSIIDLQPEQIFQSREAQAHAIPSGSLPESAGQAKCNHLGAGSQSDEGCQLSKPKPGVLPDTIPVRPCRSSARVSEKERRELENAAREQSQTFDQDSRESKERGRKDSKSAPKTSKSAVTAPQDEAHPVAAEGRLEKQAEEDEGKKQMAIEGVLLSGDRSDAVKQAPTGKEAVGAEKEKDFVKAGSGDTAVEKTKKAAYWTHEEEEAFFSSLRQCGKNFEKIQAKVKSKDKEQVRHYYYRCIKRMNKLLQPGMVLDISNPLVVNTAMLRWWQVRADVKGDITDLHRKPRKHKQFQTAFEKAITADLHRKSKARKKQAANPVQPAAGAAAAPQAEASSGPLPGSDPRSASGQPGPPASGSGSSIPEVMPSGKPDSSKAQTGPFPNNSAAHLGTGKKNEAEAFGSKTGAQQSKLKDTGGKVARAGGKARAAPAAGQALMGKKKGLPGKGIPKAKSSYQQKGDGAGRQQTAGGKKAVGPKPGTKRGRADVKDKAGKSDSSAKRPKGRGKGAGEVINDVGSVSEASLASSRGPGRPRKAAVENGGGEQASKASSLDGLAAAAAHLEKLEAGQREMAAEKGRGPPGTGGLPAEGHVVGVHAAGGDARAVRGQGNAAGKDEGQPAGKLTLQLFPFDAETEERVKKAGFVPFIELTLKSKKSLASIAQHLVSKWNLDQPLDLQSAPPASSLAGCTLRLIPNIDRGEALSALSWGVTDKSVAAAEVFALVGKPEIFRLKYRLLPPNCPLPVTAQAHSQGPPFDQAVPQQPGPGPWQGHPGLPHSPLRPPGLNAAQYASTVSRGAWPPCGAAEQLPHRTYRTVSPHLQSASPLRGPAAADAGSQRAFSWAADASVEALGRGWEPPPPRYMPVSNSAPLGRGPGANDGAAFGDSLDQAMFGGRGGGEHAGMPVGGNGWLDDVEGFSISGFLNADGSRGPASSPFLDGHRSRSSLGLGSPPFSPPLWSPDQDDFLLRAPASLEIPFGDSLLLRSLESSNDGFLPATREVSKSLGRQGSARRASSSGLGRSRSSGDLVSPAKGKRATSSETGVEDAEAEPGGCNVRPSSPQPRPSSGTARAKGAESTAPGGQPCGEGAAQGPSAEGSRPRRRSPSTGAGSQFQLSKAVLSEQPRTQEAAGTGAAALASKPFMALFPSLPGQLTQEELLSAQEGGPESTTPAPPTSRGASPSSDGDAQVRAPDEQDQAEERAPKRKARAKPRSDGRSKLQKSQAQPGKRAADLSQANKAAAAALSSCFGKSPFARSSWQNAS</sequence>
<gene>
    <name evidence="5" type="ORF">KFL_003450120</name>
</gene>
<feature type="compositionally biased region" description="Basic and acidic residues" evidence="3">
    <location>
        <begin position="146"/>
        <end position="158"/>
    </location>
</feature>
<dbReference type="GO" id="GO:0007389">
    <property type="term" value="P:pattern specification process"/>
    <property type="evidence" value="ECO:0000318"/>
    <property type="project" value="GO_Central"/>
</dbReference>
<feature type="compositionally biased region" description="Basic and acidic residues" evidence="3">
    <location>
        <begin position="167"/>
        <end position="182"/>
    </location>
</feature>
<keyword evidence="1" id="KW-0238">DNA-binding</keyword>
<feature type="compositionally biased region" description="Low complexity" evidence="3">
    <location>
        <begin position="1073"/>
        <end position="1095"/>
    </location>
</feature>
<dbReference type="CDD" id="cd00167">
    <property type="entry name" value="SANT"/>
    <property type="match status" value="1"/>
</dbReference>
<feature type="compositionally biased region" description="Low complexity" evidence="3">
    <location>
        <begin position="417"/>
        <end position="434"/>
    </location>
</feature>
<evidence type="ECO:0000256" key="2">
    <source>
        <dbReference type="ARBA" id="ARBA00023242"/>
    </source>
</evidence>
<dbReference type="EMBL" id="DF237294">
    <property type="protein sequence ID" value="GAQ87326.1"/>
    <property type="molecule type" value="Genomic_DNA"/>
</dbReference>
<feature type="region of interest" description="Disordered" evidence="3">
    <location>
        <begin position="921"/>
        <end position="951"/>
    </location>
</feature>
<dbReference type="SUPFAM" id="SSF46689">
    <property type="entry name" value="Homeodomain-like"/>
    <property type="match status" value="1"/>
</dbReference>
<dbReference type="GO" id="GO:0003677">
    <property type="term" value="F:DNA binding"/>
    <property type="evidence" value="ECO:0007669"/>
    <property type="project" value="UniProtKB-KW"/>
</dbReference>
<dbReference type="GO" id="GO:0003682">
    <property type="term" value="F:chromatin binding"/>
    <property type="evidence" value="ECO:0000318"/>
    <property type="project" value="GO_Central"/>
</dbReference>
<feature type="region of interest" description="Disordered" evidence="3">
    <location>
        <begin position="815"/>
        <end position="856"/>
    </location>
</feature>
<feature type="compositionally biased region" description="Low complexity" evidence="3">
    <location>
        <begin position="1301"/>
        <end position="1312"/>
    </location>
</feature>
<dbReference type="PROSITE" id="PS51293">
    <property type="entry name" value="SANT"/>
    <property type="match status" value="1"/>
</dbReference>
<dbReference type="OMA" id="FAMAKES"/>